<evidence type="ECO:0000313" key="4">
    <source>
        <dbReference type="Proteomes" id="UP001386437"/>
    </source>
</evidence>
<dbReference type="Proteomes" id="UP001386437">
    <property type="component" value="Unassembled WGS sequence"/>
</dbReference>
<evidence type="ECO:0000256" key="1">
    <source>
        <dbReference type="SAM" id="MobiDB-lite"/>
    </source>
</evidence>
<evidence type="ECO:0000256" key="2">
    <source>
        <dbReference type="SAM" id="SignalP"/>
    </source>
</evidence>
<comment type="caution">
    <text evidence="3">The sequence shown here is derived from an EMBL/GenBank/DDBJ whole genome shotgun (WGS) entry which is preliminary data.</text>
</comment>
<feature type="region of interest" description="Disordered" evidence="1">
    <location>
        <begin position="69"/>
        <end position="105"/>
    </location>
</feature>
<feature type="signal peptide" evidence="2">
    <location>
        <begin position="1"/>
        <end position="23"/>
    </location>
</feature>
<proteinExistence type="predicted"/>
<sequence>MKKIFVCLAVAAGALAAPALSFAQSNGPVTRAEVRADLIRVEKAGYEPGRANDIYYPADIQAAEAKIAAQDKQNQTQDSVGGVALTGTSSSGKPSRSASNNACVGPVSYCNIYFGS</sequence>
<dbReference type="RefSeq" id="WP_054926416.1">
    <property type="nucleotide sequence ID" value="NZ_JACFYJ010000074.1"/>
</dbReference>
<dbReference type="Pfam" id="PF13663">
    <property type="entry name" value="DUF4148"/>
    <property type="match status" value="1"/>
</dbReference>
<dbReference type="InterPro" id="IPR025421">
    <property type="entry name" value="DUF4148"/>
</dbReference>
<name>A0ABU8J0I9_9BURK</name>
<protein>
    <submittedName>
        <fullName evidence="3">DUF4148 domain-containing protein</fullName>
    </submittedName>
</protein>
<keyword evidence="4" id="KW-1185">Reference proteome</keyword>
<evidence type="ECO:0000313" key="3">
    <source>
        <dbReference type="EMBL" id="MEI6001435.1"/>
    </source>
</evidence>
<accession>A0ABU8J0I9</accession>
<keyword evidence="2" id="KW-0732">Signal</keyword>
<organism evidence="3 4">
    <name type="scientific">Paraburkholderia bengalensis</name>
    <dbReference type="NCBI Taxonomy" id="2747562"/>
    <lineage>
        <taxon>Bacteria</taxon>
        <taxon>Pseudomonadati</taxon>
        <taxon>Pseudomonadota</taxon>
        <taxon>Betaproteobacteria</taxon>
        <taxon>Burkholderiales</taxon>
        <taxon>Burkholderiaceae</taxon>
        <taxon>Paraburkholderia</taxon>
    </lineage>
</organism>
<feature type="chain" id="PRO_5046748525" evidence="2">
    <location>
        <begin position="24"/>
        <end position="116"/>
    </location>
</feature>
<gene>
    <name evidence="3" type="ORF">H3V53_31040</name>
</gene>
<feature type="compositionally biased region" description="Polar residues" evidence="1">
    <location>
        <begin position="86"/>
        <end position="102"/>
    </location>
</feature>
<reference evidence="3 4" key="1">
    <citation type="journal article" date="2022" name="Arch. Microbiol.">
        <title>Paraburkholderia bengalensis sp. nov. isolated from roots of Oryza sativa, IR64.</title>
        <authorList>
            <person name="Nag P."/>
            <person name="Mondal N."/>
            <person name="Sarkar J."/>
            <person name="Das S."/>
        </authorList>
    </citation>
    <scope>NUCLEOTIDE SEQUENCE [LARGE SCALE GENOMIC DNA]</scope>
    <source>
        <strain evidence="3 4">IR64_4_BI</strain>
    </source>
</reference>
<dbReference type="EMBL" id="JACFYJ010000074">
    <property type="protein sequence ID" value="MEI6001435.1"/>
    <property type="molecule type" value="Genomic_DNA"/>
</dbReference>